<dbReference type="AlphaFoldDB" id="A0A518AVQ2"/>
<accession>A0A518AVQ2</accession>
<dbReference type="InterPro" id="IPR029032">
    <property type="entry name" value="AhpD-like"/>
</dbReference>
<name>A0A518AVQ2_9BACT</name>
<dbReference type="KEGG" id="amuc:Pan181_50450"/>
<dbReference type="Pfam" id="PF02627">
    <property type="entry name" value="CMD"/>
    <property type="match status" value="1"/>
</dbReference>
<dbReference type="NCBIfam" id="TIGR00778">
    <property type="entry name" value="ahpD_dom"/>
    <property type="match status" value="1"/>
</dbReference>
<dbReference type="GO" id="GO:0051920">
    <property type="term" value="F:peroxiredoxin activity"/>
    <property type="evidence" value="ECO:0007669"/>
    <property type="project" value="InterPro"/>
</dbReference>
<keyword evidence="3" id="KW-1185">Reference proteome</keyword>
<evidence type="ECO:0000313" key="3">
    <source>
        <dbReference type="Proteomes" id="UP000315750"/>
    </source>
</evidence>
<protein>
    <submittedName>
        <fullName evidence="2">Carboxymuconolactone decarboxylase family protein</fullName>
    </submittedName>
</protein>
<proteinExistence type="predicted"/>
<sequence>MPRLTPVAPSSATGRTAELFTGIKSKLGMVPNMMQTLGHSPAALEGYLSLSSALGGGLLTATQREQIALAVGQANSCDYCLAAHSALGKMAGLTVDQIRDARLGTAVDAKDEALVGFARKLVDENGHVDDADLANLKQHGFSEGEIVEIVLNVSLNILTNYFNHVADPKIDFPAAPELAAAGTCSSNGTCSTH</sequence>
<dbReference type="PANTHER" id="PTHR35446:SF3">
    <property type="entry name" value="CMD DOMAIN-CONTAINING PROTEIN"/>
    <property type="match status" value="1"/>
</dbReference>
<reference evidence="2 3" key="1">
    <citation type="submission" date="2019-02" db="EMBL/GenBank/DDBJ databases">
        <title>Deep-cultivation of Planctomycetes and their phenomic and genomic characterization uncovers novel biology.</title>
        <authorList>
            <person name="Wiegand S."/>
            <person name="Jogler M."/>
            <person name="Boedeker C."/>
            <person name="Pinto D."/>
            <person name="Vollmers J."/>
            <person name="Rivas-Marin E."/>
            <person name="Kohn T."/>
            <person name="Peeters S.H."/>
            <person name="Heuer A."/>
            <person name="Rast P."/>
            <person name="Oberbeckmann S."/>
            <person name="Bunk B."/>
            <person name="Jeske O."/>
            <person name="Meyerdierks A."/>
            <person name="Storesund J.E."/>
            <person name="Kallscheuer N."/>
            <person name="Luecker S."/>
            <person name="Lage O.M."/>
            <person name="Pohl T."/>
            <person name="Merkel B.J."/>
            <person name="Hornburger P."/>
            <person name="Mueller R.-W."/>
            <person name="Bruemmer F."/>
            <person name="Labrenz M."/>
            <person name="Spormann A.M."/>
            <person name="Op den Camp H."/>
            <person name="Overmann J."/>
            <person name="Amann R."/>
            <person name="Jetten M.S.M."/>
            <person name="Mascher T."/>
            <person name="Medema M.H."/>
            <person name="Devos D.P."/>
            <person name="Kaster A.-K."/>
            <person name="Ovreas L."/>
            <person name="Rohde M."/>
            <person name="Galperin M.Y."/>
            <person name="Jogler C."/>
        </authorList>
    </citation>
    <scope>NUCLEOTIDE SEQUENCE [LARGE SCALE GENOMIC DNA]</scope>
    <source>
        <strain evidence="2 3">Pan181</strain>
    </source>
</reference>
<organism evidence="2 3">
    <name type="scientific">Aeoliella mucimassa</name>
    <dbReference type="NCBI Taxonomy" id="2527972"/>
    <lineage>
        <taxon>Bacteria</taxon>
        <taxon>Pseudomonadati</taxon>
        <taxon>Planctomycetota</taxon>
        <taxon>Planctomycetia</taxon>
        <taxon>Pirellulales</taxon>
        <taxon>Lacipirellulaceae</taxon>
        <taxon>Aeoliella</taxon>
    </lineage>
</organism>
<dbReference type="Gene3D" id="1.20.1290.10">
    <property type="entry name" value="AhpD-like"/>
    <property type="match status" value="1"/>
</dbReference>
<dbReference type="SUPFAM" id="SSF69118">
    <property type="entry name" value="AhpD-like"/>
    <property type="match status" value="1"/>
</dbReference>
<dbReference type="RefSeq" id="WP_145251278.1">
    <property type="nucleotide sequence ID" value="NZ_CP036278.1"/>
</dbReference>
<dbReference type="Proteomes" id="UP000315750">
    <property type="component" value="Chromosome"/>
</dbReference>
<dbReference type="InterPro" id="IPR003779">
    <property type="entry name" value="CMD-like"/>
</dbReference>
<dbReference type="EMBL" id="CP036278">
    <property type="protein sequence ID" value="QDU58805.1"/>
    <property type="molecule type" value="Genomic_DNA"/>
</dbReference>
<gene>
    <name evidence="2" type="ORF">Pan181_50450</name>
</gene>
<evidence type="ECO:0000259" key="1">
    <source>
        <dbReference type="Pfam" id="PF02627"/>
    </source>
</evidence>
<dbReference type="OrthoDB" id="9801997at2"/>
<dbReference type="InterPro" id="IPR004675">
    <property type="entry name" value="AhpD_core"/>
</dbReference>
<feature type="domain" description="Carboxymuconolactone decarboxylase-like" evidence="1">
    <location>
        <begin position="41"/>
        <end position="121"/>
    </location>
</feature>
<evidence type="ECO:0000313" key="2">
    <source>
        <dbReference type="EMBL" id="QDU58805.1"/>
    </source>
</evidence>
<dbReference type="PANTHER" id="PTHR35446">
    <property type="entry name" value="SI:CH211-175M2.5"/>
    <property type="match status" value="1"/>
</dbReference>